<dbReference type="SUPFAM" id="SSF160631">
    <property type="entry name" value="SMI1/KNR4-like"/>
    <property type="match status" value="1"/>
</dbReference>
<accession>A0A9X2NHK4</accession>
<dbReference type="Gene3D" id="3.80.10.10">
    <property type="entry name" value="Ribonuclease Inhibitor"/>
    <property type="match status" value="1"/>
</dbReference>
<evidence type="ECO:0000259" key="1">
    <source>
        <dbReference type="SMART" id="SM00860"/>
    </source>
</evidence>
<dbReference type="RefSeq" id="WP_257924100.1">
    <property type="nucleotide sequence ID" value="NZ_JAMXQV010000019.1"/>
</dbReference>
<sequence length="529" mass="56263">MTTTGDAGYGDIARAMAEALRAGAGAGWTTATLQLQHTGGSVSCTAWSDVTQHVRVEYTSIAGELFERSPATLEVRLDTAGRYVFTARPDIAAMSPGRLIFDGDFRYPGHPRPGLPRPAAAEPTGAPTDPAVLAEVTRLAGEFAERYAAIKGGPPPWPGACTEADLAAAEARIGARLPEDLRALYLVADGDPSESGLLGPYSHDPLVRLVENYLEGDPGSYGWEDELDDDGVVFEPVPFGRVKRLSRNDWWVTFGSDRAMNYLLTDLDPAEGGSAGQVLEYGRDIYGPLHYVATSITGMLTEVVEALRAGKYEDPGGPYLVAETGLRDDPARSYNEVISRAAGLDLAGVVAGTPEPELVQELYLNDAAEVDLAVFAPLPTLRALGVNRAAAVTPSIGGLERLEALQVEAPRVELAALAGHPGLWSLTLNRVSEPLDIDVLRTLPNLTRLDLSRSAVADLRPVCDLPELRVLTLDVDQLRALIECGRPLPRLAALFVTGRTTLAEMAAVRSVFAAGAPEAVVTEISGVLP</sequence>
<feature type="domain" description="Knr4/Smi1-like" evidence="1">
    <location>
        <begin position="160"/>
        <end position="306"/>
    </location>
</feature>
<comment type="caution">
    <text evidence="2">The sequence shown here is derived from an EMBL/GenBank/DDBJ whole genome shotgun (WGS) entry which is preliminary data.</text>
</comment>
<dbReference type="EMBL" id="JAMXQV010000019">
    <property type="protein sequence ID" value="MCR6487536.1"/>
    <property type="molecule type" value="Genomic_DNA"/>
</dbReference>
<organism evidence="2 3">
    <name type="scientific">Amycolatopsis iheyensis</name>
    <dbReference type="NCBI Taxonomy" id="2945988"/>
    <lineage>
        <taxon>Bacteria</taxon>
        <taxon>Bacillati</taxon>
        <taxon>Actinomycetota</taxon>
        <taxon>Actinomycetes</taxon>
        <taxon>Pseudonocardiales</taxon>
        <taxon>Pseudonocardiaceae</taxon>
        <taxon>Amycolatopsis</taxon>
    </lineage>
</organism>
<evidence type="ECO:0000313" key="2">
    <source>
        <dbReference type="EMBL" id="MCR6487536.1"/>
    </source>
</evidence>
<dbReference type="InterPro" id="IPR018958">
    <property type="entry name" value="Knr4/Smi1-like_dom"/>
</dbReference>
<dbReference type="InterPro" id="IPR037883">
    <property type="entry name" value="Knr4/Smi1-like_sf"/>
</dbReference>
<reference evidence="2" key="1">
    <citation type="submission" date="2022-06" db="EMBL/GenBank/DDBJ databases">
        <title>Amycolatopsis iheyaensis sp. nov., a new species of the genus Amycolatopsis isolated from soil in Iheya island, Japan.</title>
        <authorList>
            <person name="Ngamcharungchit C."/>
            <person name="Kanto H."/>
            <person name="Take A."/>
            <person name="Intra B."/>
            <person name="Matsumoto A."/>
            <person name="Panbangred W."/>
            <person name="Inahashi Y."/>
        </authorList>
    </citation>
    <scope>NUCLEOTIDE SEQUENCE</scope>
    <source>
        <strain evidence="2">OK19-0408</strain>
    </source>
</reference>
<dbReference type="PANTHER" id="PTHR47432">
    <property type="entry name" value="CELL WALL ASSEMBLY REGULATOR SMI1"/>
    <property type="match status" value="1"/>
</dbReference>
<name>A0A9X2NHK4_9PSEU</name>
<dbReference type="SUPFAM" id="SSF52058">
    <property type="entry name" value="L domain-like"/>
    <property type="match status" value="1"/>
</dbReference>
<dbReference type="PANTHER" id="PTHR47432:SF1">
    <property type="entry name" value="CELL WALL ASSEMBLY REGULATOR SMI1"/>
    <property type="match status" value="1"/>
</dbReference>
<evidence type="ECO:0000313" key="3">
    <source>
        <dbReference type="Proteomes" id="UP001144096"/>
    </source>
</evidence>
<dbReference type="Pfam" id="PF09346">
    <property type="entry name" value="SMI1_KNR4"/>
    <property type="match status" value="1"/>
</dbReference>
<protein>
    <submittedName>
        <fullName evidence="2">SMI1/KNR4 family protein</fullName>
    </submittedName>
</protein>
<gene>
    <name evidence="2" type="ORF">M8542_32385</name>
</gene>
<dbReference type="InterPro" id="IPR051873">
    <property type="entry name" value="KNR4/SMI1_regulator"/>
</dbReference>
<dbReference type="SMART" id="SM00860">
    <property type="entry name" value="SMI1_KNR4"/>
    <property type="match status" value="1"/>
</dbReference>
<keyword evidence="3" id="KW-1185">Reference proteome</keyword>
<dbReference type="Proteomes" id="UP001144096">
    <property type="component" value="Unassembled WGS sequence"/>
</dbReference>
<proteinExistence type="predicted"/>
<dbReference type="InterPro" id="IPR032675">
    <property type="entry name" value="LRR_dom_sf"/>
</dbReference>
<dbReference type="AlphaFoldDB" id="A0A9X2NHK4"/>